<comment type="domain">
    <text evidence="5">The RxLR-dEER motif acts to carry the protein into the host cell cytoplasm through binding to cell surface phosphatidylinositol-3-phosphate.</text>
</comment>
<dbReference type="AlphaFoldDB" id="W3A5W9"/>
<gene>
    <name evidence="6" type="ORF">F442_00409</name>
</gene>
<dbReference type="InterPro" id="IPR031825">
    <property type="entry name" value="RXLR"/>
</dbReference>
<protein>
    <recommendedName>
        <fullName evidence="5">RxLR effector protein</fullName>
    </recommendedName>
</protein>
<name>W3A5W9_PHYNI</name>
<dbReference type="GO" id="GO:0005576">
    <property type="term" value="C:extracellular region"/>
    <property type="evidence" value="ECO:0007669"/>
    <property type="project" value="UniProtKB-SubCell"/>
</dbReference>
<evidence type="ECO:0000256" key="4">
    <source>
        <dbReference type="ARBA" id="ARBA00022729"/>
    </source>
</evidence>
<comment type="subcellular location">
    <subcellularLocation>
        <location evidence="1 5">Secreted</location>
    </subcellularLocation>
</comment>
<dbReference type="Proteomes" id="UP000018948">
    <property type="component" value="Unassembled WGS sequence"/>
</dbReference>
<comment type="caution">
    <text evidence="6">The sequence shown here is derived from an EMBL/GenBank/DDBJ whole genome shotgun (WGS) entry which is preliminary data.</text>
</comment>
<comment type="similarity">
    <text evidence="2 5">Belongs to the RxLR effector family.</text>
</comment>
<evidence type="ECO:0000256" key="2">
    <source>
        <dbReference type="ARBA" id="ARBA00010400"/>
    </source>
</evidence>
<keyword evidence="4" id="KW-0732">Signal</keyword>
<proteinExistence type="inferred from homology"/>
<reference evidence="6 7" key="1">
    <citation type="submission" date="2013-11" db="EMBL/GenBank/DDBJ databases">
        <title>The Genome Sequence of Phytophthora parasitica P10297.</title>
        <authorList>
            <consortium name="The Broad Institute Genomics Platform"/>
            <person name="Russ C."/>
            <person name="Tyler B."/>
            <person name="Panabieres F."/>
            <person name="Shan W."/>
            <person name="Tripathy S."/>
            <person name="Grunwald N."/>
            <person name="Machado M."/>
            <person name="Johnson C.S."/>
            <person name="Walker B."/>
            <person name="Young S.K."/>
            <person name="Zeng Q."/>
            <person name="Gargeya S."/>
            <person name="Fitzgerald M."/>
            <person name="Haas B."/>
            <person name="Abouelleil A."/>
            <person name="Allen A.W."/>
            <person name="Alvarado L."/>
            <person name="Arachchi H.M."/>
            <person name="Berlin A.M."/>
            <person name="Chapman S.B."/>
            <person name="Gainer-Dewar J."/>
            <person name="Goldberg J."/>
            <person name="Griggs A."/>
            <person name="Gujja S."/>
            <person name="Hansen M."/>
            <person name="Howarth C."/>
            <person name="Imamovic A."/>
            <person name="Ireland A."/>
            <person name="Larimer J."/>
            <person name="McCowan C."/>
            <person name="Murphy C."/>
            <person name="Pearson M."/>
            <person name="Poon T.W."/>
            <person name="Priest M."/>
            <person name="Roberts A."/>
            <person name="Saif S."/>
            <person name="Shea T."/>
            <person name="Sisk P."/>
            <person name="Sykes S."/>
            <person name="Wortman J."/>
            <person name="Nusbaum C."/>
            <person name="Birren B."/>
        </authorList>
    </citation>
    <scope>NUCLEOTIDE SEQUENCE [LARGE SCALE GENOMIC DNA]</scope>
    <source>
        <strain evidence="6 7">P10297</strain>
    </source>
</reference>
<sequence>MLTGAHALSAIGAVQDTEATGMTTTDLDLIAESHSSANVKRFLRSQSDVEERLQGNNMFNLEKFKRASDDANYAKSLFPELKKLGIHGEMKSLRMLWDYRKYLKLHPTKNDPKLFDKAKITKASTDGTYANVLFGRWKRYGLEWDDVYKTFKAMGFATDKQLSQVYKDYRAWLKIHHPSKDTELTSAQAFLFDASRIDRAKSNSALAQRLFAKWKASGLDEGPVYQKLSRERQCRVQALHGLRLVARQKLSVAAEIYHLVECSCASNDCIRRPFRKKVVHSIQSL</sequence>
<comment type="function">
    <text evidence="5">Effector that suppresses plant defense responses during pathogen infection.</text>
</comment>
<accession>W3A5W9</accession>
<evidence type="ECO:0000313" key="7">
    <source>
        <dbReference type="Proteomes" id="UP000018948"/>
    </source>
</evidence>
<dbReference type="EMBL" id="ANIY01000078">
    <property type="protein sequence ID" value="ETP55017.1"/>
    <property type="molecule type" value="Genomic_DNA"/>
</dbReference>
<evidence type="ECO:0000256" key="5">
    <source>
        <dbReference type="RuleBase" id="RU367124"/>
    </source>
</evidence>
<keyword evidence="3 5" id="KW-0964">Secreted</keyword>
<evidence type="ECO:0000256" key="1">
    <source>
        <dbReference type="ARBA" id="ARBA00004613"/>
    </source>
</evidence>
<evidence type="ECO:0000256" key="3">
    <source>
        <dbReference type="ARBA" id="ARBA00022525"/>
    </source>
</evidence>
<dbReference type="Pfam" id="PF16810">
    <property type="entry name" value="RXLR"/>
    <property type="match status" value="1"/>
</dbReference>
<dbReference type="OrthoDB" id="94805at2759"/>
<organism evidence="6 7">
    <name type="scientific">Phytophthora nicotianae P10297</name>
    <dbReference type="NCBI Taxonomy" id="1317064"/>
    <lineage>
        <taxon>Eukaryota</taxon>
        <taxon>Sar</taxon>
        <taxon>Stramenopiles</taxon>
        <taxon>Oomycota</taxon>
        <taxon>Peronosporomycetes</taxon>
        <taxon>Peronosporales</taxon>
        <taxon>Peronosporaceae</taxon>
        <taxon>Phytophthora</taxon>
    </lineage>
</organism>
<evidence type="ECO:0000313" key="6">
    <source>
        <dbReference type="EMBL" id="ETP55017.1"/>
    </source>
</evidence>